<protein>
    <recommendedName>
        <fullName evidence="3">Restriction endonuclease</fullName>
    </recommendedName>
</protein>
<sequence length="186" mass="20784">MTLTRYRRFVRSSPTDAENAELERVDGLAQRLSAHLASSSPEIALVHVHRAQSRAVQDIVSTLLRVEIGFGEEVVITPQDGFVTRARPDFYFRLAEQRGILAEVERGGTTTNNHDLKDLWKAHIAPDAQHLFLVVPMANWNEAGQARERPFNRVVARLAAFFGEPRREVDVLSLHVFGYGGDVLGG</sequence>
<dbReference type="EMBL" id="JBHMDG010000012">
    <property type="protein sequence ID" value="MFB9313341.1"/>
    <property type="molecule type" value="Genomic_DNA"/>
</dbReference>
<evidence type="ECO:0000313" key="1">
    <source>
        <dbReference type="EMBL" id="MFB9313341.1"/>
    </source>
</evidence>
<name>A0ABV5K9L4_9ACTN</name>
<keyword evidence="2" id="KW-1185">Reference proteome</keyword>
<organism evidence="1 2">
    <name type="scientific">Nocardioides plantarum</name>
    <dbReference type="NCBI Taxonomy" id="29299"/>
    <lineage>
        <taxon>Bacteria</taxon>
        <taxon>Bacillati</taxon>
        <taxon>Actinomycetota</taxon>
        <taxon>Actinomycetes</taxon>
        <taxon>Propionibacteriales</taxon>
        <taxon>Nocardioidaceae</taxon>
        <taxon>Nocardioides</taxon>
    </lineage>
</organism>
<evidence type="ECO:0008006" key="3">
    <source>
        <dbReference type="Google" id="ProtNLM"/>
    </source>
</evidence>
<dbReference type="RefSeq" id="WP_211350752.1">
    <property type="nucleotide sequence ID" value="NZ_JBHMDG010000012.1"/>
</dbReference>
<evidence type="ECO:0000313" key="2">
    <source>
        <dbReference type="Proteomes" id="UP001589750"/>
    </source>
</evidence>
<reference evidence="1 2" key="1">
    <citation type="submission" date="2024-09" db="EMBL/GenBank/DDBJ databases">
        <authorList>
            <person name="Sun Q."/>
            <person name="Mori K."/>
        </authorList>
    </citation>
    <scope>NUCLEOTIDE SEQUENCE [LARGE SCALE GENOMIC DNA]</scope>
    <source>
        <strain evidence="1 2">JCM 9626</strain>
    </source>
</reference>
<comment type="caution">
    <text evidence="1">The sequence shown here is derived from an EMBL/GenBank/DDBJ whole genome shotgun (WGS) entry which is preliminary data.</text>
</comment>
<gene>
    <name evidence="1" type="ORF">ACFFRI_09825</name>
</gene>
<dbReference type="Proteomes" id="UP001589750">
    <property type="component" value="Unassembled WGS sequence"/>
</dbReference>
<proteinExistence type="predicted"/>
<accession>A0ABV5K9L4</accession>